<dbReference type="GO" id="GO:0016740">
    <property type="term" value="F:transferase activity"/>
    <property type="evidence" value="ECO:0007669"/>
    <property type="project" value="UniProtKB-KW"/>
</dbReference>
<dbReference type="PANTHER" id="PTHR48228">
    <property type="entry name" value="SUCCINYL-COA--D-CITRAMALATE COA-TRANSFERASE"/>
    <property type="match status" value="1"/>
</dbReference>
<accession>A0A3P3DJ72</accession>
<dbReference type="InterPro" id="IPR003673">
    <property type="entry name" value="CoA-Trfase_fam_III"/>
</dbReference>
<protein>
    <submittedName>
        <fullName evidence="2">CoA transferase</fullName>
    </submittedName>
</protein>
<dbReference type="EMBL" id="RRAZ01000014">
    <property type="protein sequence ID" value="RRH74225.1"/>
    <property type="molecule type" value="Genomic_DNA"/>
</dbReference>
<dbReference type="OrthoDB" id="7208981at2"/>
<organism evidence="2 3">
    <name type="scientific">Falsigemmobacter faecalis</name>
    <dbReference type="NCBI Taxonomy" id="2488730"/>
    <lineage>
        <taxon>Bacteria</taxon>
        <taxon>Pseudomonadati</taxon>
        <taxon>Pseudomonadota</taxon>
        <taxon>Alphaproteobacteria</taxon>
        <taxon>Rhodobacterales</taxon>
        <taxon>Paracoccaceae</taxon>
        <taxon>Falsigemmobacter</taxon>
    </lineage>
</organism>
<dbReference type="AlphaFoldDB" id="A0A3P3DJ72"/>
<keyword evidence="2" id="KW-0808">Transferase</keyword>
<dbReference type="Pfam" id="PF02515">
    <property type="entry name" value="CoA_transf_3"/>
    <property type="match status" value="1"/>
</dbReference>
<dbReference type="Gene3D" id="3.40.50.10540">
    <property type="entry name" value="Crotonobetainyl-coa:carnitine coa-transferase, domain 1"/>
    <property type="match status" value="1"/>
</dbReference>
<gene>
    <name evidence="2" type="ORF">EG244_10745</name>
</gene>
<comment type="caution">
    <text evidence="2">The sequence shown here is derived from an EMBL/GenBank/DDBJ whole genome shotgun (WGS) entry which is preliminary data.</text>
</comment>
<sequence length="382" mass="39549">MTAGPLKGFKAIEMAGIGPGPFAAMMLADLGADVIRIDRLTPGDAGIARPEGLDFTLRGRASVALDLKDPEAVALVLDLIAGADALIEGFRPGVMERLGLGPEPCLSRNPRLSYGRLTGWGQAGPLAQTAGHDLTYLAQSGVLSMLGRSGAAPLAPLNLLGDYAGGGMLMVAGLLASVLQVRAGGEGQVVDAAMLDGVSLMMVPLCGMIAAGLHDPQARGGNLLDSGAPHYDSYICACGGYLAIAPLEARFRRDLLAGLGFDPASFPDLSRKESWPQARAALAGRIASESRAHWERVFEGSDACATPVLSLAEAQSHPANRARDLWVEVAGHLQPAPAPRFSKTPAAAPAPPPPRGSGAAALGSWGIDPDRIRALRARQIML</sequence>
<proteinExistence type="predicted"/>
<reference evidence="2 3" key="1">
    <citation type="submission" date="2018-11" db="EMBL/GenBank/DDBJ databases">
        <title>Gemmobacter sp. nov., YIM 102744-1 draft genome.</title>
        <authorList>
            <person name="Li G."/>
            <person name="Jiang Y."/>
        </authorList>
    </citation>
    <scope>NUCLEOTIDE SEQUENCE [LARGE SCALE GENOMIC DNA]</scope>
    <source>
        <strain evidence="2 3">YIM 102744-1</strain>
    </source>
</reference>
<dbReference type="SUPFAM" id="SSF89796">
    <property type="entry name" value="CoA-transferase family III (CaiB/BaiF)"/>
    <property type="match status" value="1"/>
</dbReference>
<keyword evidence="3" id="KW-1185">Reference proteome</keyword>
<feature type="region of interest" description="Disordered" evidence="1">
    <location>
        <begin position="337"/>
        <end position="364"/>
    </location>
</feature>
<dbReference type="InterPro" id="IPR044855">
    <property type="entry name" value="CoA-Trfase_III_dom3_sf"/>
</dbReference>
<dbReference type="InterPro" id="IPR050509">
    <property type="entry name" value="CoA-transferase_III"/>
</dbReference>
<dbReference type="PANTHER" id="PTHR48228:SF5">
    <property type="entry name" value="ALPHA-METHYLACYL-COA RACEMASE"/>
    <property type="match status" value="1"/>
</dbReference>
<dbReference type="RefSeq" id="WP_124964996.1">
    <property type="nucleotide sequence ID" value="NZ_RRAZ01000014.1"/>
</dbReference>
<dbReference type="Proteomes" id="UP000282125">
    <property type="component" value="Unassembled WGS sequence"/>
</dbReference>
<evidence type="ECO:0000256" key="1">
    <source>
        <dbReference type="SAM" id="MobiDB-lite"/>
    </source>
</evidence>
<name>A0A3P3DJ72_9RHOB</name>
<dbReference type="Gene3D" id="3.30.1540.10">
    <property type="entry name" value="formyl-coa transferase, domain 3"/>
    <property type="match status" value="1"/>
</dbReference>
<evidence type="ECO:0000313" key="2">
    <source>
        <dbReference type="EMBL" id="RRH74225.1"/>
    </source>
</evidence>
<dbReference type="InterPro" id="IPR023606">
    <property type="entry name" value="CoA-Trfase_III_dom_1_sf"/>
</dbReference>
<evidence type="ECO:0000313" key="3">
    <source>
        <dbReference type="Proteomes" id="UP000282125"/>
    </source>
</evidence>